<feature type="transmembrane region" description="Helical" evidence="5">
    <location>
        <begin position="254"/>
        <end position="273"/>
    </location>
</feature>
<sequence length="391" mass="45070">MLLITCLSLLLVVGACPDPERKLSWEAKLDEYIKGICPDTRKMAPELRTNVTVKFFLKSFSFDAGEEIFSIYSWIFLKWNDRRIKWDPKDYGDIDKLQVSSSNIWNPMDNFQNSKSTYEFDYLWTKTCDVYFNGNIICVPRTVYEIICISRLSDWPYDTQTCRFEFKYRGNNQLPRALFMFGDGRGMRLLGAEYGGTWNIMDYKQGDQNEVLFFELTVERQAMGLGAMLTAPAITLMLLNISSMLIDIRGPSRLLLCCLSLLSHFIFLQLINYSMPQLNREMPKILIYVRSSLVITSFMLMLSFILNTVSKSSKSPPAWISGINTWVQSTPITYVIQSSLPAETVGESLTKIHYNEWMDFINLVNNSVTIIVAILYLTFYILYIPSPPSLI</sequence>
<comment type="caution">
    <text evidence="8">The sequence shown here is derived from an EMBL/GenBank/DDBJ whole genome shotgun (WGS) entry which is preliminary data.</text>
</comment>
<accession>A0A9P0T206</accession>
<feature type="transmembrane region" description="Helical" evidence="5">
    <location>
        <begin position="222"/>
        <end position="242"/>
    </location>
</feature>
<evidence type="ECO:0000256" key="6">
    <source>
        <dbReference type="SAM" id="SignalP"/>
    </source>
</evidence>
<dbReference type="PANTHER" id="PTHR18945">
    <property type="entry name" value="NEUROTRANSMITTER GATED ION CHANNEL"/>
    <property type="match status" value="1"/>
</dbReference>
<dbReference type="EMBL" id="CALOZG010000002">
    <property type="protein sequence ID" value="CAH3954208.1"/>
    <property type="molecule type" value="Genomic_DNA"/>
</dbReference>
<evidence type="ECO:0000256" key="2">
    <source>
        <dbReference type="ARBA" id="ARBA00022692"/>
    </source>
</evidence>
<keyword evidence="9" id="KW-1185">Reference proteome</keyword>
<feature type="domain" description="Neurotransmitter-gated ion-channel ligand-binding" evidence="7">
    <location>
        <begin position="30"/>
        <end position="168"/>
    </location>
</feature>
<keyword evidence="2 5" id="KW-0812">Transmembrane</keyword>
<protein>
    <recommendedName>
        <fullName evidence="7">Neurotransmitter-gated ion-channel ligand-binding domain-containing protein</fullName>
    </recommendedName>
</protein>
<evidence type="ECO:0000256" key="4">
    <source>
        <dbReference type="ARBA" id="ARBA00023136"/>
    </source>
</evidence>
<dbReference type="InterPro" id="IPR038050">
    <property type="entry name" value="Neuro_actylchol_rec"/>
</dbReference>
<gene>
    <name evidence="8" type="ORF">PIBRA_LOCUS1504</name>
</gene>
<feature type="signal peptide" evidence="6">
    <location>
        <begin position="1"/>
        <end position="15"/>
    </location>
</feature>
<proteinExistence type="predicted"/>
<dbReference type="SUPFAM" id="SSF90112">
    <property type="entry name" value="Neurotransmitter-gated ion-channel transmembrane pore"/>
    <property type="match status" value="1"/>
</dbReference>
<dbReference type="GO" id="GO:0016020">
    <property type="term" value="C:membrane"/>
    <property type="evidence" value="ECO:0007669"/>
    <property type="project" value="UniProtKB-SubCell"/>
</dbReference>
<dbReference type="InterPro" id="IPR036719">
    <property type="entry name" value="Neuro-gated_channel_TM_sf"/>
</dbReference>
<dbReference type="Proteomes" id="UP001152562">
    <property type="component" value="Unassembled WGS sequence"/>
</dbReference>
<feature type="transmembrane region" description="Helical" evidence="5">
    <location>
        <begin position="360"/>
        <end position="383"/>
    </location>
</feature>
<dbReference type="Pfam" id="PF02931">
    <property type="entry name" value="Neur_chan_LBD"/>
    <property type="match status" value="1"/>
</dbReference>
<keyword evidence="3 5" id="KW-1133">Transmembrane helix</keyword>
<feature type="chain" id="PRO_5040372898" description="Neurotransmitter-gated ion-channel ligand-binding domain-containing protein" evidence="6">
    <location>
        <begin position="16"/>
        <end position="391"/>
    </location>
</feature>
<dbReference type="AlphaFoldDB" id="A0A9P0T206"/>
<dbReference type="SUPFAM" id="SSF63712">
    <property type="entry name" value="Nicotinic receptor ligand binding domain-like"/>
    <property type="match status" value="1"/>
</dbReference>
<evidence type="ECO:0000256" key="5">
    <source>
        <dbReference type="SAM" id="Phobius"/>
    </source>
</evidence>
<evidence type="ECO:0000256" key="3">
    <source>
        <dbReference type="ARBA" id="ARBA00022989"/>
    </source>
</evidence>
<keyword evidence="4 5" id="KW-0472">Membrane</keyword>
<dbReference type="InterPro" id="IPR036734">
    <property type="entry name" value="Neur_chan_lig-bd_sf"/>
</dbReference>
<dbReference type="GO" id="GO:0004888">
    <property type="term" value="F:transmembrane signaling receptor activity"/>
    <property type="evidence" value="ECO:0007669"/>
    <property type="project" value="InterPro"/>
</dbReference>
<organism evidence="8 9">
    <name type="scientific">Pieris brassicae</name>
    <name type="common">White butterfly</name>
    <name type="synonym">Large white butterfly</name>
    <dbReference type="NCBI Taxonomy" id="7116"/>
    <lineage>
        <taxon>Eukaryota</taxon>
        <taxon>Metazoa</taxon>
        <taxon>Ecdysozoa</taxon>
        <taxon>Arthropoda</taxon>
        <taxon>Hexapoda</taxon>
        <taxon>Insecta</taxon>
        <taxon>Pterygota</taxon>
        <taxon>Neoptera</taxon>
        <taxon>Endopterygota</taxon>
        <taxon>Lepidoptera</taxon>
        <taxon>Glossata</taxon>
        <taxon>Ditrysia</taxon>
        <taxon>Papilionoidea</taxon>
        <taxon>Pieridae</taxon>
        <taxon>Pierinae</taxon>
        <taxon>Pieris</taxon>
    </lineage>
</organism>
<evidence type="ECO:0000259" key="7">
    <source>
        <dbReference type="Pfam" id="PF02931"/>
    </source>
</evidence>
<dbReference type="CDD" id="cd18989">
    <property type="entry name" value="LGIC_ECD_cation"/>
    <property type="match status" value="1"/>
</dbReference>
<keyword evidence="6" id="KW-0732">Signal</keyword>
<dbReference type="InterPro" id="IPR006202">
    <property type="entry name" value="Neur_chan_lig-bd"/>
</dbReference>
<evidence type="ECO:0000256" key="1">
    <source>
        <dbReference type="ARBA" id="ARBA00004141"/>
    </source>
</evidence>
<dbReference type="Gene3D" id="2.70.170.10">
    <property type="entry name" value="Neurotransmitter-gated ion-channel ligand-binding domain"/>
    <property type="match status" value="1"/>
</dbReference>
<comment type="subcellular location">
    <subcellularLocation>
        <location evidence="1">Membrane</location>
        <topology evidence="1">Multi-pass membrane protein</topology>
    </subcellularLocation>
</comment>
<feature type="transmembrane region" description="Helical" evidence="5">
    <location>
        <begin position="285"/>
        <end position="306"/>
    </location>
</feature>
<reference evidence="8" key="1">
    <citation type="submission" date="2022-05" db="EMBL/GenBank/DDBJ databases">
        <authorList>
            <person name="Okamura Y."/>
        </authorList>
    </citation>
    <scope>NUCLEOTIDE SEQUENCE</scope>
</reference>
<evidence type="ECO:0000313" key="8">
    <source>
        <dbReference type="EMBL" id="CAH3954208.1"/>
    </source>
</evidence>
<evidence type="ECO:0000313" key="9">
    <source>
        <dbReference type="Proteomes" id="UP001152562"/>
    </source>
</evidence>
<dbReference type="Gene3D" id="1.20.58.390">
    <property type="entry name" value="Neurotransmitter-gated ion-channel transmembrane domain"/>
    <property type="match status" value="1"/>
</dbReference>
<dbReference type="InterPro" id="IPR006201">
    <property type="entry name" value="Neur_channel"/>
</dbReference>
<dbReference type="GO" id="GO:0005230">
    <property type="term" value="F:extracellular ligand-gated monoatomic ion channel activity"/>
    <property type="evidence" value="ECO:0007669"/>
    <property type="project" value="InterPro"/>
</dbReference>
<name>A0A9P0T206_PIEBR</name>